<dbReference type="Gene3D" id="3.30.450.20">
    <property type="entry name" value="PAS domain"/>
    <property type="match status" value="2"/>
</dbReference>
<dbReference type="InterPro" id="IPR036890">
    <property type="entry name" value="HATPase_C_sf"/>
</dbReference>
<evidence type="ECO:0000256" key="3">
    <source>
        <dbReference type="SAM" id="MobiDB-lite"/>
    </source>
</evidence>
<dbReference type="SUPFAM" id="SSF55785">
    <property type="entry name" value="PYP-like sensor domain (PAS domain)"/>
    <property type="match status" value="2"/>
</dbReference>
<dbReference type="PROSITE" id="PS50109">
    <property type="entry name" value="HIS_KIN"/>
    <property type="match status" value="1"/>
</dbReference>
<protein>
    <recommendedName>
        <fullName evidence="9">Histidine kinase HHK8p</fullName>
    </recommendedName>
</protein>
<dbReference type="CDD" id="cd17546">
    <property type="entry name" value="REC_hyHK_CKI1_RcsC-like"/>
    <property type="match status" value="1"/>
</dbReference>
<dbReference type="Pfam" id="PF00072">
    <property type="entry name" value="Response_reg"/>
    <property type="match status" value="1"/>
</dbReference>
<dbReference type="PROSITE" id="PS50113">
    <property type="entry name" value="PAC"/>
    <property type="match status" value="2"/>
</dbReference>
<dbReference type="Gene3D" id="1.10.287.130">
    <property type="match status" value="1"/>
</dbReference>
<dbReference type="InterPro" id="IPR013655">
    <property type="entry name" value="PAS_fold_3"/>
</dbReference>
<dbReference type="Pfam" id="PF08448">
    <property type="entry name" value="PAS_4"/>
    <property type="match status" value="1"/>
</dbReference>
<dbReference type="Gene3D" id="3.30.565.10">
    <property type="entry name" value="Histidine kinase-like ATPase, C-terminal domain"/>
    <property type="match status" value="1"/>
</dbReference>
<keyword evidence="8" id="KW-1185">Reference proteome</keyword>
<dbReference type="InterPro" id="IPR050956">
    <property type="entry name" value="2C_system_His_kinase"/>
</dbReference>
<dbReference type="PANTHER" id="PTHR43719:SF30">
    <property type="entry name" value="TWO-COMPONENT SYSTEM RESPONSE REGULATOR"/>
    <property type="match status" value="1"/>
</dbReference>
<dbReference type="InterPro" id="IPR004358">
    <property type="entry name" value="Sig_transdc_His_kin-like_C"/>
</dbReference>
<reference evidence="7 8" key="1">
    <citation type="journal article" date="2012" name="PLoS Pathog.">
        <title>Diverse lifestyles and strategies of plant pathogenesis encoded in the genomes of eighteen Dothideomycetes fungi.</title>
        <authorList>
            <person name="Ohm R.A."/>
            <person name="Feau N."/>
            <person name="Henrissat B."/>
            <person name="Schoch C.L."/>
            <person name="Horwitz B.A."/>
            <person name="Barry K.W."/>
            <person name="Condon B.J."/>
            <person name="Copeland A.C."/>
            <person name="Dhillon B."/>
            <person name="Glaser F."/>
            <person name="Hesse C.N."/>
            <person name="Kosti I."/>
            <person name="LaButti K."/>
            <person name="Lindquist E.A."/>
            <person name="Lucas S."/>
            <person name="Salamov A.A."/>
            <person name="Bradshaw R.E."/>
            <person name="Ciuffetti L."/>
            <person name="Hamelin R.C."/>
            <person name="Kema G.H.J."/>
            <person name="Lawrence C."/>
            <person name="Scott J.A."/>
            <person name="Spatafora J.W."/>
            <person name="Turgeon B.G."/>
            <person name="de Wit P.J.G.M."/>
            <person name="Zhong S."/>
            <person name="Goodwin S.B."/>
            <person name="Grigoriev I.V."/>
        </authorList>
    </citation>
    <scope>NUCLEOTIDE SEQUENCE [LARGE SCALE GENOMIC DNA]</scope>
    <source>
        <strain evidence="8">C5 / ATCC 48332 / race O</strain>
    </source>
</reference>
<dbReference type="OrthoDB" id="303614at2759"/>
<gene>
    <name evidence="7" type="ORF">COCHEDRAFT_95815</name>
</gene>
<dbReference type="InterPro" id="IPR011006">
    <property type="entry name" value="CheY-like_superfamily"/>
</dbReference>
<feature type="domain" description="Histidine kinase" evidence="4">
    <location>
        <begin position="492"/>
        <end position="770"/>
    </location>
</feature>
<dbReference type="InterPro" id="IPR001789">
    <property type="entry name" value="Sig_transdc_resp-reg_receiver"/>
</dbReference>
<feature type="modified residue" description="4-aspartylphosphate" evidence="2">
    <location>
        <position position="873"/>
    </location>
</feature>
<dbReference type="eggNOG" id="KOG0519">
    <property type="taxonomic scope" value="Eukaryota"/>
</dbReference>
<evidence type="ECO:0000256" key="1">
    <source>
        <dbReference type="ARBA" id="ARBA00022553"/>
    </source>
</evidence>
<dbReference type="PANTHER" id="PTHR43719">
    <property type="entry name" value="TWO-COMPONENT HISTIDINE KINASE"/>
    <property type="match status" value="1"/>
</dbReference>
<evidence type="ECO:0008006" key="9">
    <source>
        <dbReference type="Google" id="ProtNLM"/>
    </source>
</evidence>
<dbReference type="PRINTS" id="PR00344">
    <property type="entry name" value="BCTRLSENSOR"/>
</dbReference>
<dbReference type="EMBL" id="KB445590">
    <property type="protein sequence ID" value="EMD85337.1"/>
    <property type="molecule type" value="Genomic_DNA"/>
</dbReference>
<organism evidence="7 8">
    <name type="scientific">Cochliobolus heterostrophus (strain C5 / ATCC 48332 / race O)</name>
    <name type="common">Southern corn leaf blight fungus</name>
    <name type="synonym">Bipolaris maydis</name>
    <dbReference type="NCBI Taxonomy" id="701091"/>
    <lineage>
        <taxon>Eukaryota</taxon>
        <taxon>Fungi</taxon>
        <taxon>Dikarya</taxon>
        <taxon>Ascomycota</taxon>
        <taxon>Pezizomycotina</taxon>
        <taxon>Dothideomycetes</taxon>
        <taxon>Pleosporomycetidae</taxon>
        <taxon>Pleosporales</taxon>
        <taxon>Pleosporineae</taxon>
        <taxon>Pleosporaceae</taxon>
        <taxon>Bipolaris</taxon>
    </lineage>
</organism>
<dbReference type="InterPro" id="IPR003661">
    <property type="entry name" value="HisK_dim/P_dom"/>
</dbReference>
<dbReference type="InterPro" id="IPR036097">
    <property type="entry name" value="HisK_dim/P_sf"/>
</dbReference>
<dbReference type="SUPFAM" id="SSF47384">
    <property type="entry name" value="Homodimeric domain of signal transducing histidine kinase"/>
    <property type="match status" value="1"/>
</dbReference>
<dbReference type="InterPro" id="IPR000014">
    <property type="entry name" value="PAS"/>
</dbReference>
<feature type="domain" description="PAC" evidence="6">
    <location>
        <begin position="414"/>
        <end position="474"/>
    </location>
</feature>
<feature type="domain" description="PAC" evidence="6">
    <location>
        <begin position="259"/>
        <end position="314"/>
    </location>
</feature>
<dbReference type="STRING" id="701091.M2UBR1"/>
<dbReference type="SUPFAM" id="SSF52172">
    <property type="entry name" value="CheY-like"/>
    <property type="match status" value="1"/>
</dbReference>
<dbReference type="PROSITE" id="PS50110">
    <property type="entry name" value="RESPONSE_REGULATORY"/>
    <property type="match status" value="1"/>
</dbReference>
<dbReference type="SMART" id="SM00387">
    <property type="entry name" value="HATPase_c"/>
    <property type="match status" value="1"/>
</dbReference>
<feature type="domain" description="Response regulatory" evidence="5">
    <location>
        <begin position="805"/>
        <end position="999"/>
    </location>
</feature>
<dbReference type="CDD" id="cd00082">
    <property type="entry name" value="HisKA"/>
    <property type="match status" value="1"/>
</dbReference>
<dbReference type="InterPro" id="IPR003594">
    <property type="entry name" value="HATPase_dom"/>
</dbReference>
<dbReference type="InterPro" id="IPR005467">
    <property type="entry name" value="His_kinase_dom"/>
</dbReference>
<dbReference type="Pfam" id="PF02518">
    <property type="entry name" value="HATPase_c"/>
    <property type="match status" value="1"/>
</dbReference>
<accession>M2UBR1</accession>
<dbReference type="InterPro" id="IPR035965">
    <property type="entry name" value="PAS-like_dom_sf"/>
</dbReference>
<dbReference type="Pfam" id="PF08447">
    <property type="entry name" value="PAS_3"/>
    <property type="match status" value="1"/>
</dbReference>
<dbReference type="GO" id="GO:0000155">
    <property type="term" value="F:phosphorelay sensor kinase activity"/>
    <property type="evidence" value="ECO:0007669"/>
    <property type="project" value="InterPro"/>
</dbReference>
<dbReference type="SMART" id="SM00448">
    <property type="entry name" value="REC"/>
    <property type="match status" value="1"/>
</dbReference>
<dbReference type="Proteomes" id="UP000016936">
    <property type="component" value="Unassembled WGS sequence"/>
</dbReference>
<evidence type="ECO:0000313" key="7">
    <source>
        <dbReference type="EMBL" id="EMD85337.1"/>
    </source>
</evidence>
<evidence type="ECO:0000256" key="2">
    <source>
        <dbReference type="PROSITE-ProRule" id="PRU00169"/>
    </source>
</evidence>
<evidence type="ECO:0000259" key="5">
    <source>
        <dbReference type="PROSITE" id="PS50110"/>
    </source>
</evidence>
<dbReference type="HOGENOM" id="CLU_000445_114_15_1"/>
<dbReference type="AlphaFoldDB" id="M2UBR1"/>
<dbReference type="CDD" id="cd00130">
    <property type="entry name" value="PAS"/>
    <property type="match status" value="2"/>
</dbReference>
<evidence type="ECO:0000313" key="8">
    <source>
        <dbReference type="Proteomes" id="UP000016936"/>
    </source>
</evidence>
<reference evidence="8" key="2">
    <citation type="journal article" date="2013" name="PLoS Genet.">
        <title>Comparative genome structure, secondary metabolite, and effector coding capacity across Cochliobolus pathogens.</title>
        <authorList>
            <person name="Condon B.J."/>
            <person name="Leng Y."/>
            <person name="Wu D."/>
            <person name="Bushley K.E."/>
            <person name="Ohm R.A."/>
            <person name="Otillar R."/>
            <person name="Martin J."/>
            <person name="Schackwitz W."/>
            <person name="Grimwood J."/>
            <person name="MohdZainudin N."/>
            <person name="Xue C."/>
            <person name="Wang R."/>
            <person name="Manning V.A."/>
            <person name="Dhillon B."/>
            <person name="Tu Z.J."/>
            <person name="Steffenson B.J."/>
            <person name="Salamov A."/>
            <person name="Sun H."/>
            <person name="Lowry S."/>
            <person name="LaButti K."/>
            <person name="Han J."/>
            <person name="Copeland A."/>
            <person name="Lindquist E."/>
            <person name="Barry K."/>
            <person name="Schmutz J."/>
            <person name="Baker S.E."/>
            <person name="Ciuffetti L.M."/>
            <person name="Grigoriev I.V."/>
            <person name="Zhong S."/>
            <person name="Turgeon B.G."/>
        </authorList>
    </citation>
    <scope>NUCLEOTIDE SEQUENCE [LARGE SCALE GENOMIC DNA]</scope>
    <source>
        <strain evidence="8">C5 / ATCC 48332 / race O</strain>
    </source>
</reference>
<evidence type="ECO:0000259" key="6">
    <source>
        <dbReference type="PROSITE" id="PS50113"/>
    </source>
</evidence>
<name>M2UBR1_COCH5</name>
<sequence>MHSQPFAETLPHACQVNHCRNRIGMPSADPSHPRLLDLEDLESEKTPLFVIKIGEITPEYDIAFGNKPFRALDLRGPILAQGREALLFRSWTQALGDFKPEYDFSSRRWSVEYAGRSRSWKIIRAISSQTPEKDQLLLDEKADGNGQLENDRGLVSSRSGTDLVMRVKPEKPKSLKNLPTTNLNARWESIQTMMEMSDVGVFEYNSSGKLIHANEAWYRLSSHPGILEHSEFSFMDLVYPEDQALVMSMWNRLALGKAVTFEMRWKPRPGSTDTAQWVLSACVPVLDEEGKLVSIAGNTIDINAQKKSQAAAQAQVEALEQARMAEMKFARFAQVSPVAIYIYVPESGMFCFFNSFTFTNVAIGMNFVNDQFFELTGHAHAPVNQFEWFDLISEEDVSRVKNDWENMLKGGKSNGVQFRLKKTWVNQDGMRSNIWVQSSNYPELDESGKVITIGIMGTLFDISQFKWAEDVQRRRIEEAWEAKRQQENFIDMTSHELRNPLSAVIQCADSVIASLQQLLSRELTAHDQSLNAAKVSAEIRSCIESLLIIVSCSMHQKRVIDDVLTLSKLDSDLILITPMRVQPAIVVSDAVKMFEVECGQSDIKLTFRVDETFKGIEWAMLDPSRLLQVLINLLLRTNAIKFTKDCTRKTITVTIGASWTRPPKCWQEITFTDDERDHLSITDKPEWGHGRKAFLWLKVQDSGCGMTMEEQKKLFARFSQTTPRTHVKYGGSGLGLFISKSLTKLQGGAIGVSSAKGEGSKFAFYISTRLAYPPADQIVGRALQTQPILDHAISGEEAMRMIKLNVLIVEDNLVNQKVLRKQLEKFKWNVSVAGNGQEALEWLKNSIYWQQPDSDSPTQAESSKHDLDIILMDIEMPIMDGLTCARLIRDYEHQGLLASPSPSFSQLRRLSAVSVSPIQSSNHNDPFSTSLAKHRYSTSSRESNDNNPAHRQFLRLPILAVSANARMEQVDQALAAGMDDAISKPFRIPELWPKIRGLVKRVADVDAEVEL</sequence>
<dbReference type="SUPFAM" id="SSF55874">
    <property type="entry name" value="ATPase domain of HSP90 chaperone/DNA topoisomerase II/histidine kinase"/>
    <property type="match status" value="1"/>
</dbReference>
<dbReference type="InterPro" id="IPR013656">
    <property type="entry name" value="PAS_4"/>
</dbReference>
<evidence type="ECO:0000259" key="4">
    <source>
        <dbReference type="PROSITE" id="PS50109"/>
    </source>
</evidence>
<proteinExistence type="predicted"/>
<dbReference type="InterPro" id="IPR000700">
    <property type="entry name" value="PAS-assoc_C"/>
</dbReference>
<dbReference type="OMA" id="IHANEAW"/>
<feature type="region of interest" description="Disordered" evidence="3">
    <location>
        <begin position="918"/>
        <end position="948"/>
    </location>
</feature>
<keyword evidence="1 2" id="KW-0597">Phosphoprotein</keyword>
<dbReference type="SMART" id="SM00388">
    <property type="entry name" value="HisKA"/>
    <property type="match status" value="1"/>
</dbReference>
<dbReference type="Gene3D" id="3.40.50.2300">
    <property type="match status" value="1"/>
</dbReference>